<evidence type="ECO:0000313" key="2">
    <source>
        <dbReference type="EMBL" id="RBO99439.1"/>
    </source>
</evidence>
<dbReference type="Proteomes" id="UP000252254">
    <property type="component" value="Unassembled WGS sequence"/>
</dbReference>
<proteinExistence type="predicted"/>
<evidence type="ECO:0000259" key="1">
    <source>
        <dbReference type="PROSITE" id="PS50887"/>
    </source>
</evidence>
<dbReference type="GO" id="GO:0052621">
    <property type="term" value="F:diguanylate cyclase activity"/>
    <property type="evidence" value="ECO:0007669"/>
    <property type="project" value="TreeGrafter"/>
</dbReference>
<dbReference type="STRING" id="200904.GCA_900168775_02300"/>
<dbReference type="InterPro" id="IPR050469">
    <property type="entry name" value="Diguanylate_Cyclase"/>
</dbReference>
<dbReference type="Pfam" id="PF00990">
    <property type="entry name" value="GGDEF"/>
    <property type="match status" value="1"/>
</dbReference>
<gene>
    <name evidence="2" type="ORF">DES48_104111</name>
</gene>
<dbReference type="Pfam" id="PF00571">
    <property type="entry name" value="CBS"/>
    <property type="match status" value="1"/>
</dbReference>
<dbReference type="SUPFAM" id="SSF54631">
    <property type="entry name" value="CBS-domain pair"/>
    <property type="match status" value="1"/>
</dbReference>
<accession>A0A366ECH7</accession>
<dbReference type="RefSeq" id="WP_170126184.1">
    <property type="nucleotide sequence ID" value="NZ_BAABQN010000003.1"/>
</dbReference>
<dbReference type="SUPFAM" id="SSF55073">
    <property type="entry name" value="Nucleotide cyclase"/>
    <property type="match status" value="1"/>
</dbReference>
<dbReference type="AlphaFoldDB" id="A0A366ECH7"/>
<dbReference type="PANTHER" id="PTHR45138">
    <property type="entry name" value="REGULATORY COMPONENTS OF SENSORY TRANSDUCTION SYSTEM"/>
    <property type="match status" value="1"/>
</dbReference>
<sequence length="316" mass="35827">MGIAIGDIAESTLQVTRNTKNTFIDEHFRADPDCQGIVVVEDDRPIALVTRTFFYQKLGSLYGYNLFINRSSSLLMKTDILCFSYETSIIEASEQAMDRMNADLYDYIIITKDDKYFGIVTIRSLLMKFAQIQSTIASSKNPLTQLPGNPLIEEHLNKLLSEEKYSVLYIDLDQFKAYNDLYGFAKGDQVILQTAEILRKNTTNGFIGHIGGDDFIIILPDWNFESLAEMIIEQFNLLIAKVYKNDHLKNGYVITKNRAGIPEKTPLVSISIAVVNNKNRAFSSVEEIVDYATKIKKECKSIKTSCYLTNDLVKCL</sequence>
<dbReference type="InterPro" id="IPR000160">
    <property type="entry name" value="GGDEF_dom"/>
</dbReference>
<dbReference type="InterPro" id="IPR000644">
    <property type="entry name" value="CBS_dom"/>
</dbReference>
<dbReference type="SMART" id="SM00267">
    <property type="entry name" value="GGDEF"/>
    <property type="match status" value="1"/>
</dbReference>
<dbReference type="InterPro" id="IPR046342">
    <property type="entry name" value="CBS_dom_sf"/>
</dbReference>
<dbReference type="CDD" id="cd01949">
    <property type="entry name" value="GGDEF"/>
    <property type="match status" value="1"/>
</dbReference>
<protein>
    <submittedName>
        <fullName evidence="2">Diguanylate cyclase (GGDEF)-like protein</fullName>
    </submittedName>
</protein>
<dbReference type="InterPro" id="IPR043128">
    <property type="entry name" value="Rev_trsase/Diguanyl_cyclase"/>
</dbReference>
<feature type="domain" description="GGDEF" evidence="1">
    <location>
        <begin position="163"/>
        <end position="312"/>
    </location>
</feature>
<dbReference type="GO" id="GO:1902201">
    <property type="term" value="P:negative regulation of bacterial-type flagellum-dependent cell motility"/>
    <property type="evidence" value="ECO:0007669"/>
    <property type="project" value="TreeGrafter"/>
</dbReference>
<dbReference type="NCBIfam" id="TIGR00254">
    <property type="entry name" value="GGDEF"/>
    <property type="match status" value="1"/>
</dbReference>
<organism evidence="2 3">
    <name type="scientific">Paraliobacillus ryukyuensis</name>
    <dbReference type="NCBI Taxonomy" id="200904"/>
    <lineage>
        <taxon>Bacteria</taxon>
        <taxon>Bacillati</taxon>
        <taxon>Bacillota</taxon>
        <taxon>Bacilli</taxon>
        <taxon>Bacillales</taxon>
        <taxon>Bacillaceae</taxon>
        <taxon>Paraliobacillus</taxon>
    </lineage>
</organism>
<dbReference type="Gene3D" id="3.30.70.270">
    <property type="match status" value="1"/>
</dbReference>
<dbReference type="GO" id="GO:0005886">
    <property type="term" value="C:plasma membrane"/>
    <property type="evidence" value="ECO:0007669"/>
    <property type="project" value="TreeGrafter"/>
</dbReference>
<dbReference type="PROSITE" id="PS50887">
    <property type="entry name" value="GGDEF"/>
    <property type="match status" value="1"/>
</dbReference>
<keyword evidence="3" id="KW-1185">Reference proteome</keyword>
<dbReference type="EMBL" id="QNRI01000004">
    <property type="protein sequence ID" value="RBO99439.1"/>
    <property type="molecule type" value="Genomic_DNA"/>
</dbReference>
<dbReference type="InterPro" id="IPR029787">
    <property type="entry name" value="Nucleotide_cyclase"/>
</dbReference>
<name>A0A366ECH7_9BACI</name>
<dbReference type="PANTHER" id="PTHR45138:SF25">
    <property type="entry name" value="GGDEF DOMAIN PROTEIN"/>
    <property type="match status" value="1"/>
</dbReference>
<reference evidence="2 3" key="1">
    <citation type="submission" date="2018-06" db="EMBL/GenBank/DDBJ databases">
        <title>Genomic Encyclopedia of Type Strains, Phase IV (KMG-IV): sequencing the most valuable type-strain genomes for metagenomic binning, comparative biology and taxonomic classification.</title>
        <authorList>
            <person name="Goeker M."/>
        </authorList>
    </citation>
    <scope>NUCLEOTIDE SEQUENCE [LARGE SCALE GENOMIC DNA]</scope>
    <source>
        <strain evidence="2 3">DSM 15140</strain>
    </source>
</reference>
<dbReference type="GO" id="GO:0043709">
    <property type="term" value="P:cell adhesion involved in single-species biofilm formation"/>
    <property type="evidence" value="ECO:0007669"/>
    <property type="project" value="TreeGrafter"/>
</dbReference>
<comment type="caution">
    <text evidence="2">The sequence shown here is derived from an EMBL/GenBank/DDBJ whole genome shotgun (WGS) entry which is preliminary data.</text>
</comment>
<evidence type="ECO:0000313" key="3">
    <source>
        <dbReference type="Proteomes" id="UP000252254"/>
    </source>
</evidence>